<dbReference type="SUPFAM" id="SSF51445">
    <property type="entry name" value="(Trans)glycosidases"/>
    <property type="match status" value="1"/>
</dbReference>
<evidence type="ECO:0000259" key="6">
    <source>
        <dbReference type="Pfam" id="PF00728"/>
    </source>
</evidence>
<evidence type="ECO:0000313" key="8">
    <source>
        <dbReference type="EMBL" id="MDI3423856.1"/>
    </source>
</evidence>
<dbReference type="InterPro" id="IPR015882">
    <property type="entry name" value="HEX_bac_N"/>
</dbReference>
<dbReference type="Gene3D" id="3.20.20.80">
    <property type="entry name" value="Glycosidases"/>
    <property type="match status" value="1"/>
</dbReference>
<name>A0ABT6T8C0_9ACTN</name>
<dbReference type="Gene3D" id="3.30.379.10">
    <property type="entry name" value="Chitobiase/beta-hexosaminidase domain 2-like"/>
    <property type="match status" value="1"/>
</dbReference>
<keyword evidence="5" id="KW-0812">Transmembrane</keyword>
<dbReference type="InterPro" id="IPR025705">
    <property type="entry name" value="Beta_hexosaminidase_sua/sub"/>
</dbReference>
<comment type="similarity">
    <text evidence="1">Belongs to the glycosyl hydrolase 20 family.</text>
</comment>
<keyword evidence="3" id="KW-0326">Glycosidase</keyword>
<evidence type="ECO:0000256" key="1">
    <source>
        <dbReference type="ARBA" id="ARBA00006285"/>
    </source>
</evidence>
<accession>A0ABT6T8C0</accession>
<keyword evidence="5" id="KW-1133">Transmembrane helix</keyword>
<keyword evidence="5" id="KW-0472">Membrane</keyword>
<feature type="domain" description="Glycoside hydrolase family 20 catalytic" evidence="6">
    <location>
        <begin position="196"/>
        <end position="521"/>
    </location>
</feature>
<dbReference type="Pfam" id="PF00728">
    <property type="entry name" value="Glyco_hydro_20"/>
    <property type="match status" value="1"/>
</dbReference>
<dbReference type="InterPro" id="IPR017853">
    <property type="entry name" value="GH"/>
</dbReference>
<dbReference type="Proteomes" id="UP001237105">
    <property type="component" value="Unassembled WGS sequence"/>
</dbReference>
<organism evidence="8 9">
    <name type="scientific">Streptomyces luteolus</name>
    <dbReference type="NCBI Taxonomy" id="3043615"/>
    <lineage>
        <taxon>Bacteria</taxon>
        <taxon>Bacillati</taxon>
        <taxon>Actinomycetota</taxon>
        <taxon>Actinomycetes</taxon>
        <taxon>Kitasatosporales</taxon>
        <taxon>Streptomycetaceae</taxon>
        <taxon>Streptomyces</taxon>
    </lineage>
</organism>
<feature type="transmembrane region" description="Helical" evidence="5">
    <location>
        <begin position="20"/>
        <end position="41"/>
    </location>
</feature>
<reference evidence="8 9" key="1">
    <citation type="submission" date="2023-05" db="EMBL/GenBank/DDBJ databases">
        <title>Draft genome sequence of Streptomyces sp. B-S-A12 isolated from a cave soil in Thailand.</title>
        <authorList>
            <person name="Chamroensaksri N."/>
            <person name="Muangham S."/>
        </authorList>
    </citation>
    <scope>NUCLEOTIDE SEQUENCE [LARGE SCALE GENOMIC DNA]</scope>
    <source>
        <strain evidence="8 9">B-S-A12</strain>
    </source>
</reference>
<dbReference type="CDD" id="cd06564">
    <property type="entry name" value="GH20_DspB_LnbB-like"/>
    <property type="match status" value="1"/>
</dbReference>
<dbReference type="SUPFAM" id="SSF55545">
    <property type="entry name" value="beta-N-acetylhexosaminidase-like domain"/>
    <property type="match status" value="1"/>
</dbReference>
<gene>
    <name evidence="8" type="ORF">QIT00_35855</name>
</gene>
<dbReference type="PANTHER" id="PTHR43678">
    <property type="entry name" value="PUTATIVE (AFU_ORTHOLOGUE AFUA_2G00640)-RELATED"/>
    <property type="match status" value="1"/>
</dbReference>
<keyword evidence="2 8" id="KW-0378">Hydrolase</keyword>
<sequence>MTGQHGRRAERGGRRRTGAIAGGAVAAAGAVLLAVTVWPGGSEGGGADRADNSPPPRAAEPSPTYPVSKAPQTIPAVAEHEAARGPGWKPGPEGQVVVAEKDADELADEGRLVAGELQLKYAQGAKAGPGDVELVLNSGDAGGEAYTLDVSGKRVRISATDDAGVFYGTRTLKQMTSGDGTAPEGVVRDEPAKAQRGFMLDIARKHFSAEWIEERVREIADLKYNQLGLHFSDDQAFRIESDDHPEVVSEQHLTKAEVRRIVKLAQDLHITVIPEIDSPGHLGAVIRAHPDLQLVSASGVPARGAVDISKPASAKIVDELLKEYAKLFPGGYWHLGADEYQALMASDPEASYPQLARAAQQKYGGAAKVQDLATGWLNDRADTVRPTGKKLKAWNDGFFRGGTVKAAKDIEVEYWTGKEIGAREPVEYLDAGRKLVNLNDEYLYYVLGEPNEFTYPTGERIYKEWTPLVVRGTKPVAEKYDEQILGARFAVWCDLSESQTQAQIADGIRMPLWAMAQKVWDERKPALSWPDFQNLAKQLS</sequence>
<feature type="domain" description="Beta-hexosaminidase bacterial type N-terminal" evidence="7">
    <location>
        <begin position="71"/>
        <end position="189"/>
    </location>
</feature>
<proteinExistence type="inferred from homology"/>
<feature type="region of interest" description="Disordered" evidence="4">
    <location>
        <begin position="38"/>
        <end position="69"/>
    </location>
</feature>
<dbReference type="EMBL" id="JASCIS010000065">
    <property type="protein sequence ID" value="MDI3423856.1"/>
    <property type="molecule type" value="Genomic_DNA"/>
</dbReference>
<keyword evidence="9" id="KW-1185">Reference proteome</keyword>
<protein>
    <submittedName>
        <fullName evidence="8">Glycoside hydrolase family 20 protein</fullName>
    </submittedName>
</protein>
<dbReference type="GO" id="GO:0016787">
    <property type="term" value="F:hydrolase activity"/>
    <property type="evidence" value="ECO:0007669"/>
    <property type="project" value="UniProtKB-KW"/>
</dbReference>
<dbReference type="PANTHER" id="PTHR43678:SF1">
    <property type="entry name" value="BETA-N-ACETYLHEXOSAMINIDASE"/>
    <property type="match status" value="1"/>
</dbReference>
<evidence type="ECO:0000259" key="7">
    <source>
        <dbReference type="Pfam" id="PF02838"/>
    </source>
</evidence>
<evidence type="ECO:0000256" key="4">
    <source>
        <dbReference type="SAM" id="MobiDB-lite"/>
    </source>
</evidence>
<dbReference type="Pfam" id="PF02838">
    <property type="entry name" value="Glyco_hydro_20b"/>
    <property type="match status" value="1"/>
</dbReference>
<comment type="caution">
    <text evidence="8">The sequence shown here is derived from an EMBL/GenBank/DDBJ whole genome shotgun (WGS) entry which is preliminary data.</text>
</comment>
<feature type="region of interest" description="Disordered" evidence="4">
    <location>
        <begin position="1"/>
        <end position="20"/>
    </location>
</feature>
<evidence type="ECO:0000313" key="9">
    <source>
        <dbReference type="Proteomes" id="UP001237105"/>
    </source>
</evidence>
<dbReference type="RefSeq" id="WP_282539688.1">
    <property type="nucleotide sequence ID" value="NZ_JASCIS010000065.1"/>
</dbReference>
<dbReference type="InterPro" id="IPR052764">
    <property type="entry name" value="GH20_Enzymes"/>
</dbReference>
<dbReference type="InterPro" id="IPR029018">
    <property type="entry name" value="Hex-like_dom2"/>
</dbReference>
<dbReference type="InterPro" id="IPR015883">
    <property type="entry name" value="Glyco_hydro_20_cat"/>
</dbReference>
<evidence type="ECO:0000256" key="3">
    <source>
        <dbReference type="ARBA" id="ARBA00023295"/>
    </source>
</evidence>
<evidence type="ECO:0000256" key="5">
    <source>
        <dbReference type="SAM" id="Phobius"/>
    </source>
</evidence>
<dbReference type="PRINTS" id="PR00738">
    <property type="entry name" value="GLHYDRLASE20"/>
</dbReference>
<evidence type="ECO:0000256" key="2">
    <source>
        <dbReference type="ARBA" id="ARBA00022801"/>
    </source>
</evidence>